<dbReference type="EMBL" id="AP014925">
    <property type="protein sequence ID" value="BAR96576.1"/>
    <property type="molecule type" value="Genomic_DNA"/>
</dbReference>
<protein>
    <submittedName>
        <fullName evidence="1">Uncharacterized protein</fullName>
    </submittedName>
</protein>
<dbReference type="Proteomes" id="UP000067008">
    <property type="component" value="Chromosome 2"/>
</dbReference>
<name>A0AAD1F854_PREIN</name>
<proteinExistence type="predicted"/>
<organism evidence="1 2">
    <name type="scientific">Prevotella intermedia</name>
    <dbReference type="NCBI Taxonomy" id="28131"/>
    <lineage>
        <taxon>Bacteria</taxon>
        <taxon>Pseudomonadati</taxon>
        <taxon>Bacteroidota</taxon>
        <taxon>Bacteroidia</taxon>
        <taxon>Bacteroidales</taxon>
        <taxon>Prevotellaceae</taxon>
        <taxon>Prevotella</taxon>
    </lineage>
</organism>
<dbReference type="AlphaFoldDB" id="A0AAD1F854"/>
<sequence length="41" mass="5125">MKKQFLDRIKNIFKNFQKHLERIEKSYTFANAFPKYNNILF</sequence>
<reference evidence="1 2" key="1">
    <citation type="submission" date="2015-07" db="EMBL/GenBank/DDBJ databases">
        <title>Complete genome sequence of Prevotella intermedia strain 17-2.</title>
        <authorList>
            <person name="Nambu T."/>
        </authorList>
    </citation>
    <scope>NUCLEOTIDE SEQUENCE [LARGE SCALE GENOMIC DNA]</scope>
    <source>
        <strain evidence="1 2">17-2</strain>
    </source>
</reference>
<accession>A0AAD1F854</accession>
<evidence type="ECO:0000313" key="1">
    <source>
        <dbReference type="EMBL" id="BAR96576.1"/>
    </source>
</evidence>
<gene>
    <name evidence="1" type="ORF">PI172_1848</name>
</gene>
<evidence type="ECO:0000313" key="2">
    <source>
        <dbReference type="Proteomes" id="UP000067008"/>
    </source>
</evidence>